<evidence type="ECO:0000313" key="2">
    <source>
        <dbReference type="EMBL" id="MBW90141.1"/>
    </source>
</evidence>
<proteinExistence type="predicted"/>
<name>A0A2P2J9K2_RHIMU</name>
<sequence>MSSTSITRVTLDISGNIFKQSCLKSAFAITNCRQELETEQTRARSEGSSNCRKTSIDMSAPSHSTKS</sequence>
<feature type="region of interest" description="Disordered" evidence="1">
    <location>
        <begin position="39"/>
        <end position="67"/>
    </location>
</feature>
<feature type="compositionally biased region" description="Polar residues" evidence="1">
    <location>
        <begin position="46"/>
        <end position="67"/>
    </location>
</feature>
<dbReference type="AlphaFoldDB" id="A0A2P2J9K2"/>
<evidence type="ECO:0000256" key="1">
    <source>
        <dbReference type="SAM" id="MobiDB-lite"/>
    </source>
</evidence>
<accession>A0A2P2J9K2</accession>
<organism evidence="2">
    <name type="scientific">Rhizophora mucronata</name>
    <name type="common">Asiatic mangrove</name>
    <dbReference type="NCBI Taxonomy" id="61149"/>
    <lineage>
        <taxon>Eukaryota</taxon>
        <taxon>Viridiplantae</taxon>
        <taxon>Streptophyta</taxon>
        <taxon>Embryophyta</taxon>
        <taxon>Tracheophyta</taxon>
        <taxon>Spermatophyta</taxon>
        <taxon>Magnoliopsida</taxon>
        <taxon>eudicotyledons</taxon>
        <taxon>Gunneridae</taxon>
        <taxon>Pentapetalae</taxon>
        <taxon>rosids</taxon>
        <taxon>fabids</taxon>
        <taxon>Malpighiales</taxon>
        <taxon>Rhizophoraceae</taxon>
        <taxon>Rhizophora</taxon>
    </lineage>
</organism>
<dbReference type="EMBL" id="GGEC01009658">
    <property type="protein sequence ID" value="MBW90141.1"/>
    <property type="molecule type" value="Transcribed_RNA"/>
</dbReference>
<protein>
    <submittedName>
        <fullName evidence="2">Uncharacterized protein MANES_06G144200</fullName>
    </submittedName>
</protein>
<reference evidence="2" key="1">
    <citation type="submission" date="2018-02" db="EMBL/GenBank/DDBJ databases">
        <title>Rhizophora mucronata_Transcriptome.</title>
        <authorList>
            <person name="Meera S.P."/>
            <person name="Sreeshan A."/>
            <person name="Augustine A."/>
        </authorList>
    </citation>
    <scope>NUCLEOTIDE SEQUENCE</scope>
    <source>
        <tissue evidence="2">Leaf</tissue>
    </source>
</reference>